<proteinExistence type="predicted"/>
<evidence type="ECO:0000256" key="1">
    <source>
        <dbReference type="SAM" id="MobiDB-lite"/>
    </source>
</evidence>
<feature type="region of interest" description="Disordered" evidence="1">
    <location>
        <begin position="1"/>
        <end position="30"/>
    </location>
</feature>
<dbReference type="HOGENOM" id="CLU_272576_0_0_4"/>
<evidence type="ECO:0000259" key="2">
    <source>
        <dbReference type="Pfam" id="PF17892"/>
    </source>
</evidence>
<accession>C7RUM0</accession>
<sequence length="1184" mass="119478">MKKHGHNRFGWLFNGDPTASTQPFSRDGGAETIVSRDEYLSAGRDDGTNARSATSPSLASLLDTSAPDSLAESSVFGASAFSAALSPALAAVPINRNPVANSDSYSTRPNQPLTVVAPGLLGNDKDPDGDSLSVSVLNVTGLSGKGVISSGADGSFIFTPNAGFAGDATFTYTISDGFGGSDTASAVIHVTNAAPDAIADEFFVHAGRVLSVAAPGLLANDRDSDGDSLSVSVLNVTGLSGKGVINPRADGGFTFTPNAGFIGDATFTYSISDGFGGSDTANAVIHVTNAAPVASDDHFSTRGNRALTLSAPGLLVNDRDADGDALRVSATNTAGLQGSLSSAPDGGFTFTPRLGFVGTTKFSYTVSDGNGGTATAVASIDVVNQAPDANADEYFVHAGGVLTVAAPGLLANDKDSDGDSLSVSSLNVTGLSGKGVIIPRADGSFTFTPSAGFAGDATFTYYISDGFGGSSTANAVIHVTNAAPVASDDHFSTRGNRALTLSAPGLLVNDRDADGDALRVSATNTAGLQGSLSSAPDGGFTFTPRLGFVGTTKFSYTVSDGNGGTATAVASIDVVNQAPDANADEYFVHAGGVLTVAAPGLLANDTDADGDSLSVSSLNVTGLSGKGVVSPRADGSFTFTPNTGFVGDATFTYTINDGFGGNATATALVHVGNAAPVAVEDSYSVHVGRTLAVAAPGLLANDSDANGDPLQVTSLNVTGLQGTLSPFADGHFSFTPTAGFTGTTSFNYTISDGFGGTSTAKVNIDVFNNKPVVNNDTYNIRPNQVLSVAAPGLLANDSDPDGDTLSVVALDVSGLRGSITPFADGHFSFTPTTDFAGTTSFRYTVSDGAGGTATGTATINLVNSSPVAVNDRYAVYAGRTLEVAAPGLLGNDSDADGDALTAKLADVTGLQGSISLLADGHFIFTPKAGFTGRTSFSYTTSDGFGGTATATAAIDVVPIPTKTVSIGNAPDRQSGLGGQWAAAWTNADIVTSIVHKADYTNATETWSAVRLNGVSPQTLAGGDIYAGDLGVSGQSEASSPVRQEIDGKEALRFNLAESATGLTVYLSRLFTQDDGGDFVESGRLRLLDADGHVVKETSFHAGGAAGTQAITLTSDLAFSAIELSAGVYDGSTFVPGGYAHADGSFAATVTSDAVGVKHGSDFLVDKIDFQVPVLGVPLTDVFAP</sequence>
<organism evidence="3">
    <name type="scientific">Accumulibacter regalis</name>
    <dbReference type="NCBI Taxonomy" id="522306"/>
    <lineage>
        <taxon>Bacteria</taxon>
        <taxon>Pseudomonadati</taxon>
        <taxon>Pseudomonadota</taxon>
        <taxon>Betaproteobacteria</taxon>
        <taxon>Candidatus Accumulibacter</taxon>
    </lineage>
</organism>
<feature type="domain" description="Cadherin-like" evidence="2">
    <location>
        <begin position="575"/>
        <end position="671"/>
    </location>
</feature>
<evidence type="ECO:0000313" key="3">
    <source>
        <dbReference type="EMBL" id="ACV35072.1"/>
    </source>
</evidence>
<dbReference type="Pfam" id="PF17963">
    <property type="entry name" value="Big_9"/>
    <property type="match status" value="6"/>
</dbReference>
<feature type="domain" description="Cadherin-like" evidence="2">
    <location>
        <begin position="288"/>
        <end position="382"/>
    </location>
</feature>
<dbReference type="KEGG" id="app:CAP2UW1_1767"/>
<dbReference type="Gene3D" id="2.60.40.2810">
    <property type="match status" value="9"/>
</dbReference>
<dbReference type="NCBIfam" id="NF012211">
    <property type="entry name" value="tand_rpt_95"/>
    <property type="match status" value="9"/>
</dbReference>
<dbReference type="STRING" id="522306.CAP2UW1_1767"/>
<dbReference type="InterPro" id="IPR041690">
    <property type="entry name" value="Cadherin_5"/>
</dbReference>
<reference evidence="3" key="1">
    <citation type="submission" date="2009-08" db="EMBL/GenBank/DDBJ databases">
        <authorList>
            <consortium name="US DOE Joint Genome Institute"/>
            <person name="Lucas S."/>
            <person name="Copeland A."/>
            <person name="Lapidus A."/>
            <person name="Glavina del Rio T."/>
            <person name="Dalin E."/>
            <person name="Tice H."/>
            <person name="Bruce D."/>
            <person name="Barry K."/>
            <person name="Pitluck S."/>
            <person name="Lowry S."/>
            <person name="Larimer F."/>
            <person name="Land M."/>
            <person name="Hauser L."/>
            <person name="Kyrpides N."/>
            <person name="Ivanova N."/>
            <person name="McMahon K.D."/>
            <person name="Hugenholtz P."/>
        </authorList>
    </citation>
    <scope>NUCLEOTIDE SEQUENCE</scope>
    <source>
        <strain evidence="3">UW-1</strain>
    </source>
</reference>
<dbReference type="AlphaFoldDB" id="C7RUM0"/>
<dbReference type="EMBL" id="CP001715">
    <property type="protein sequence ID" value="ACV35072.1"/>
    <property type="molecule type" value="Genomic_DNA"/>
</dbReference>
<dbReference type="OrthoDB" id="4648428at2"/>
<protein>
    <recommendedName>
        <fullName evidence="2">Cadherin-like domain-containing protein</fullName>
    </recommendedName>
</protein>
<reference evidence="3" key="2">
    <citation type="submission" date="2009-09" db="EMBL/GenBank/DDBJ databases">
        <title>Complete sequence of chromosome of Candidatus Accumulibacter phosphatis clade IIA str. UW-1.</title>
        <authorList>
            <consortium name="US DOE Joint Genome Institute"/>
            <person name="Martin H.G."/>
            <person name="Ivanova N."/>
            <person name="Kunin V."/>
            <person name="Warnecke F."/>
            <person name="Barry K."/>
            <person name="He S."/>
            <person name="Salamov A."/>
            <person name="Szeto E."/>
            <person name="Dalin E."/>
            <person name="Pangilinan J.L."/>
            <person name="Lapidus A."/>
            <person name="Lowry S."/>
            <person name="Kyrpides N.C."/>
            <person name="McMahon K.D."/>
            <person name="Hugenholtz P."/>
        </authorList>
    </citation>
    <scope>NUCLEOTIDE SEQUENCE [LARGE SCALE GENOMIC DNA]</scope>
    <source>
        <strain evidence="3">UW-1</strain>
    </source>
</reference>
<name>C7RUM0_ACCRE</name>
<dbReference type="eggNOG" id="COG3209">
    <property type="taxonomic scope" value="Bacteria"/>
</dbReference>
<gene>
    <name evidence="3" type="ordered locus">CAP2UW1_1767</name>
</gene>
<dbReference type="Pfam" id="PF17892">
    <property type="entry name" value="Cadherin_5"/>
    <property type="match status" value="3"/>
</dbReference>
<feature type="domain" description="Cadherin-like" evidence="2">
    <location>
        <begin position="480"/>
        <end position="574"/>
    </location>
</feature>